<protein>
    <submittedName>
        <fullName evidence="1">Uncharacterized protein</fullName>
    </submittedName>
</protein>
<accession>A0A6B0XYS1</accession>
<organism evidence="1">
    <name type="scientific">Boseongicola sp. SB0664_bin_43</name>
    <dbReference type="NCBI Taxonomy" id="2604844"/>
    <lineage>
        <taxon>Bacteria</taxon>
        <taxon>Pseudomonadati</taxon>
        <taxon>Pseudomonadota</taxon>
        <taxon>Alphaproteobacteria</taxon>
        <taxon>Rhodobacterales</taxon>
        <taxon>Paracoccaceae</taxon>
        <taxon>Boseongicola</taxon>
    </lineage>
</organism>
<dbReference type="EMBL" id="VXRY01000094">
    <property type="protein sequence ID" value="MXY32953.1"/>
    <property type="molecule type" value="Genomic_DNA"/>
</dbReference>
<sequence length="118" mass="13267">MSEFLPKEVREGLALARKRSLRRRGRLNVRAGDKCIAVLRCWDGGFAVDAGSSPAMRGLVDLYDGGRHLSQCLIVASREDADERVYEFKRATPATGRAPLDYEWQFEPFGLITRRPAV</sequence>
<gene>
    <name evidence="1" type="ORF">F4Y60_02450</name>
</gene>
<comment type="caution">
    <text evidence="1">The sequence shown here is derived from an EMBL/GenBank/DDBJ whole genome shotgun (WGS) entry which is preliminary data.</text>
</comment>
<proteinExistence type="predicted"/>
<dbReference type="AlphaFoldDB" id="A0A6B0XYS1"/>
<evidence type="ECO:0000313" key="1">
    <source>
        <dbReference type="EMBL" id="MXY32953.1"/>
    </source>
</evidence>
<name>A0A6B0XYS1_9RHOB</name>
<reference evidence="1" key="1">
    <citation type="submission" date="2019-09" db="EMBL/GenBank/DDBJ databases">
        <title>Characterisation of the sponge microbiome using genome-centric metagenomics.</title>
        <authorList>
            <person name="Engelberts J.P."/>
            <person name="Robbins S.J."/>
            <person name="De Goeij J.M."/>
            <person name="Aranda M."/>
            <person name="Bell S.C."/>
            <person name="Webster N.S."/>
        </authorList>
    </citation>
    <scope>NUCLEOTIDE SEQUENCE</scope>
    <source>
        <strain evidence="1">SB0664_bin_43</strain>
    </source>
</reference>